<evidence type="ECO:0000256" key="1">
    <source>
        <dbReference type="SAM" id="SignalP"/>
    </source>
</evidence>
<dbReference type="InterPro" id="IPR046150">
    <property type="entry name" value="DUF6152"/>
</dbReference>
<dbReference type="Proteomes" id="UP000237889">
    <property type="component" value="Chromosome"/>
</dbReference>
<dbReference type="Pfam" id="PF19649">
    <property type="entry name" value="DUF6152"/>
    <property type="match status" value="1"/>
</dbReference>
<reference evidence="2 3" key="1">
    <citation type="submission" date="2018-03" db="EMBL/GenBank/DDBJ databases">
        <title>Genome sequencing of Phreatobacter sp.</title>
        <authorList>
            <person name="Kim S.-J."/>
            <person name="Heo J."/>
            <person name="Kwon S.-W."/>
        </authorList>
    </citation>
    <scope>NUCLEOTIDE SEQUENCE [LARGE SCALE GENOMIC DNA]</scope>
    <source>
        <strain evidence="2 3">S-12</strain>
    </source>
</reference>
<gene>
    <name evidence="2" type="ORF">C6569_06925</name>
</gene>
<dbReference type="AlphaFoldDB" id="A0A2S0NA58"/>
<evidence type="ECO:0008006" key="4">
    <source>
        <dbReference type="Google" id="ProtNLM"/>
    </source>
</evidence>
<organism evidence="2 3">
    <name type="scientific">Phreatobacter cathodiphilus</name>
    <dbReference type="NCBI Taxonomy" id="1868589"/>
    <lineage>
        <taxon>Bacteria</taxon>
        <taxon>Pseudomonadati</taxon>
        <taxon>Pseudomonadota</taxon>
        <taxon>Alphaproteobacteria</taxon>
        <taxon>Hyphomicrobiales</taxon>
        <taxon>Phreatobacteraceae</taxon>
        <taxon>Phreatobacter</taxon>
    </lineage>
</organism>
<name>A0A2S0NA58_9HYPH</name>
<dbReference type="EMBL" id="CP027668">
    <property type="protein sequence ID" value="AVO44813.1"/>
    <property type="molecule type" value="Genomic_DNA"/>
</dbReference>
<evidence type="ECO:0000313" key="3">
    <source>
        <dbReference type="Proteomes" id="UP000237889"/>
    </source>
</evidence>
<dbReference type="OrthoDB" id="512581at2"/>
<evidence type="ECO:0000313" key="2">
    <source>
        <dbReference type="EMBL" id="AVO44813.1"/>
    </source>
</evidence>
<sequence>MPNRRTVSGAAAVAIVTALSGAALAHHGWGGFDRDKVLDHSGPVARSTYANPHGTLYMQKDGQELTIELAPTSRMQARGLTAEDIAAGKTVRVYAYQNRGNPAVYRAEWVEVSGRRVELR</sequence>
<proteinExistence type="predicted"/>
<dbReference type="KEGG" id="phr:C6569_06925"/>
<keyword evidence="1" id="KW-0732">Signal</keyword>
<protein>
    <recommendedName>
        <fullName evidence="4">DUF5666 domain-containing protein</fullName>
    </recommendedName>
</protein>
<feature type="signal peptide" evidence="1">
    <location>
        <begin position="1"/>
        <end position="25"/>
    </location>
</feature>
<keyword evidence="3" id="KW-1185">Reference proteome</keyword>
<dbReference type="RefSeq" id="WP_106748154.1">
    <property type="nucleotide sequence ID" value="NZ_CP027668.1"/>
</dbReference>
<accession>A0A2S0NA58</accession>
<feature type="chain" id="PRO_5015428309" description="DUF5666 domain-containing protein" evidence="1">
    <location>
        <begin position="26"/>
        <end position="120"/>
    </location>
</feature>